<evidence type="ECO:0000259" key="13">
    <source>
        <dbReference type="PROSITE" id="PS50928"/>
    </source>
</evidence>
<comment type="caution">
    <text evidence="14">The sequence shown here is derived from an EMBL/GenBank/DDBJ whole genome shotgun (WGS) entry which is preliminary data.</text>
</comment>
<comment type="similarity">
    <text evidence="3 12">Belongs to the binding-protein-dependent transport system permease family. MalFG subfamily.</text>
</comment>
<evidence type="ECO:0000313" key="14">
    <source>
        <dbReference type="EMBL" id="MEK8045315.1"/>
    </source>
</evidence>
<dbReference type="Pfam" id="PF00528">
    <property type="entry name" value="BPD_transp_1"/>
    <property type="match status" value="1"/>
</dbReference>
<keyword evidence="6 12" id="KW-0997">Cell inner membrane</keyword>
<dbReference type="PANTHER" id="PTHR47314:SF1">
    <property type="entry name" value="MALTOSE_MALTODEXTRIN TRANSPORT SYSTEM PERMEASE PROTEIN MALF"/>
    <property type="match status" value="1"/>
</dbReference>
<keyword evidence="10 11" id="KW-0472">Membrane</keyword>
<evidence type="ECO:0000256" key="10">
    <source>
        <dbReference type="ARBA" id="ARBA00023136"/>
    </source>
</evidence>
<dbReference type="Proteomes" id="UP001379945">
    <property type="component" value="Unassembled WGS sequence"/>
</dbReference>
<accession>A0ABU9C4X5</accession>
<evidence type="ECO:0000256" key="5">
    <source>
        <dbReference type="ARBA" id="ARBA00022475"/>
    </source>
</evidence>
<dbReference type="InterPro" id="IPR035277">
    <property type="entry name" value="MalF_N"/>
</dbReference>
<evidence type="ECO:0000256" key="3">
    <source>
        <dbReference type="ARBA" id="ARBA00009047"/>
    </source>
</evidence>
<evidence type="ECO:0000256" key="11">
    <source>
        <dbReference type="RuleBase" id="RU363032"/>
    </source>
</evidence>
<dbReference type="Gene3D" id="2.40.430.10">
    <property type="entry name" value="D-maltodextrin-binding protein, MBP"/>
    <property type="match status" value="1"/>
</dbReference>
<evidence type="ECO:0000256" key="9">
    <source>
        <dbReference type="ARBA" id="ARBA00022989"/>
    </source>
</evidence>
<dbReference type="RefSeq" id="WP_341397481.1">
    <property type="nucleotide sequence ID" value="NZ_JBBUTI010000002.1"/>
</dbReference>
<evidence type="ECO:0000256" key="8">
    <source>
        <dbReference type="ARBA" id="ARBA00022692"/>
    </source>
</evidence>
<feature type="transmembrane region" description="Helical" evidence="11">
    <location>
        <begin position="443"/>
        <end position="464"/>
    </location>
</feature>
<feature type="transmembrane region" description="Helical" evidence="11">
    <location>
        <begin position="64"/>
        <end position="85"/>
    </location>
</feature>
<dbReference type="InterPro" id="IPR029345">
    <property type="entry name" value="MalF_P2"/>
</dbReference>
<dbReference type="SUPFAM" id="SSF160964">
    <property type="entry name" value="MalF N-terminal region-like"/>
    <property type="match status" value="1"/>
</dbReference>
<dbReference type="Gene3D" id="1.20.58.370">
    <property type="entry name" value="MalF N-terminal region-like"/>
    <property type="match status" value="1"/>
</dbReference>
<keyword evidence="4 11" id="KW-0813">Transport</keyword>
<evidence type="ECO:0000313" key="15">
    <source>
        <dbReference type="Proteomes" id="UP001379945"/>
    </source>
</evidence>
<reference evidence="14 15" key="1">
    <citation type="submission" date="2024-04" db="EMBL/GenBank/DDBJ databases">
        <title>Novel species of the genus Ideonella isolated from streams.</title>
        <authorList>
            <person name="Lu H."/>
        </authorList>
    </citation>
    <scope>NUCLEOTIDE SEQUENCE [LARGE SCALE GENOMIC DNA]</scope>
    <source>
        <strain evidence="14 15">LYT19W</strain>
    </source>
</reference>
<dbReference type="InterPro" id="IPR047103">
    <property type="entry name" value="MalF_P2_sf"/>
</dbReference>
<dbReference type="SUPFAM" id="SSF161098">
    <property type="entry name" value="MetI-like"/>
    <property type="match status" value="1"/>
</dbReference>
<keyword evidence="8 11" id="KW-0812">Transmembrane</keyword>
<feature type="transmembrane region" description="Helical" evidence="11">
    <location>
        <begin position="388"/>
        <end position="409"/>
    </location>
</feature>
<feature type="transmembrane region" description="Helical" evidence="11">
    <location>
        <begin position="20"/>
        <end position="52"/>
    </location>
</feature>
<evidence type="ECO:0000256" key="6">
    <source>
        <dbReference type="ARBA" id="ARBA00022519"/>
    </source>
</evidence>
<feature type="transmembrane region" description="Helical" evidence="11">
    <location>
        <begin position="500"/>
        <end position="520"/>
    </location>
</feature>
<gene>
    <name evidence="14" type="primary">malF</name>
    <name evidence="14" type="ORF">AACH00_03020</name>
</gene>
<organism evidence="14 15">
    <name type="scientific">Ideonella margarita</name>
    <dbReference type="NCBI Taxonomy" id="2984191"/>
    <lineage>
        <taxon>Bacteria</taxon>
        <taxon>Pseudomonadati</taxon>
        <taxon>Pseudomonadota</taxon>
        <taxon>Betaproteobacteria</taxon>
        <taxon>Burkholderiales</taxon>
        <taxon>Sphaerotilaceae</taxon>
        <taxon>Ideonella</taxon>
    </lineage>
</organism>
<dbReference type="NCBIfam" id="NF008232">
    <property type="entry name" value="PRK10999.1"/>
    <property type="match status" value="1"/>
</dbReference>
<feature type="transmembrane region" description="Helical" evidence="11">
    <location>
        <begin position="297"/>
        <end position="324"/>
    </location>
</feature>
<keyword evidence="9 11" id="KW-1133">Transmembrane helix</keyword>
<evidence type="ECO:0000256" key="2">
    <source>
        <dbReference type="ARBA" id="ARBA00004429"/>
    </source>
</evidence>
<feature type="transmembrane region" description="Helical" evidence="11">
    <location>
        <begin position="336"/>
        <end position="357"/>
    </location>
</feature>
<dbReference type="CDD" id="cd06261">
    <property type="entry name" value="TM_PBP2"/>
    <property type="match status" value="1"/>
</dbReference>
<feature type="domain" description="ABC transmembrane type-1" evidence="13">
    <location>
        <begin position="298"/>
        <end position="521"/>
    </location>
</feature>
<comment type="subcellular location">
    <subcellularLocation>
        <location evidence="2 12">Cell inner membrane</location>
        <topology evidence="2 12">Multi-pass membrane protein</topology>
    </subcellularLocation>
    <subcellularLocation>
        <location evidence="11">Cell membrane</location>
        <topology evidence="11">Multi-pass membrane protein</topology>
    </subcellularLocation>
</comment>
<dbReference type="EMBL" id="JBBUTI010000002">
    <property type="protein sequence ID" value="MEK8045315.1"/>
    <property type="molecule type" value="Genomic_DNA"/>
</dbReference>
<evidence type="ECO:0000256" key="12">
    <source>
        <dbReference type="RuleBase" id="RU367050"/>
    </source>
</evidence>
<comment type="function">
    <text evidence="1 12">Part of the ABC transporter complex MalEFGK involved in maltose/maltodextrin import. Probably responsible for the translocation of the substrate across the membrane.</text>
</comment>
<keyword evidence="15" id="KW-1185">Reference proteome</keyword>
<dbReference type="Pfam" id="PF14785">
    <property type="entry name" value="MalF_P2"/>
    <property type="match status" value="1"/>
</dbReference>
<evidence type="ECO:0000256" key="7">
    <source>
        <dbReference type="ARBA" id="ARBA00022597"/>
    </source>
</evidence>
<dbReference type="Gene3D" id="1.10.3720.10">
    <property type="entry name" value="MetI-like"/>
    <property type="match status" value="1"/>
</dbReference>
<dbReference type="PROSITE" id="PS50928">
    <property type="entry name" value="ABC_TM1"/>
    <property type="match status" value="1"/>
</dbReference>
<dbReference type="InterPro" id="IPR000515">
    <property type="entry name" value="MetI-like"/>
</dbReference>
<protein>
    <recommendedName>
        <fullName evidence="12">Maltose/maltodextrin transport system permease protein</fullName>
    </recommendedName>
</protein>
<proteinExistence type="inferred from homology"/>
<comment type="subunit">
    <text evidence="12">The complex is composed of two ATP-binding proteins (MalK), two transmembrane proteins (MalG and MalF) and a solute-binding protein (MalE).</text>
</comment>
<dbReference type="InterPro" id="IPR035906">
    <property type="entry name" value="MetI-like_sf"/>
</dbReference>
<evidence type="ECO:0000256" key="1">
    <source>
        <dbReference type="ARBA" id="ARBA00002264"/>
    </source>
</evidence>
<keyword evidence="7 12" id="KW-0762">Sugar transport</keyword>
<dbReference type="PANTHER" id="PTHR47314">
    <property type="entry name" value="MALTOSE/MALTODEXTRIN TRANSPORT SYSTEM PERMEASE PROTEIN MALF"/>
    <property type="match status" value="1"/>
</dbReference>
<sequence>MSGLIGRWQTWQRPVLGVLWSALVLWGVVAVHAAGQSLLAMVLLAVGGLAVWTYQSSRSGALRYLLPGIATALIFVIFPMLYTFGLSFTNYSARNLLDRDRAQAQLREESLQVAGSQRAFSLHAAGSGWRVRLAPVADGAAPATTLLSAAVPLLADAPLVLAMVPATEADLAALAPAAPLREHVDRLPALRALQLQIQPQQQPQQQAQQQAQQQPPTLLRLGSLREFAETQPLYDSTPEGGLRDRVTGTVYLPDESEGFFTSASGEQLQPGFRVNVGLRHYLRIFSDERFREPFASVFVWTVVFSALTVVGATALGLLLAVLLNWDALECRPAYRLVLFLPYAVPGFISILVFKGLFNQNLGEINLILNGLFGIKPAWFSDPLLAKTMLLIVNIWLGFPYMMVLCSGLIKSIPADLYEASAVAGAGPWVNFSRITMPLILKPLTPLLISAFAFNFNNFVLISLLTGGAPDQLDTALPAGTTDILVSYTWRIAFQDSGQQFGLAAAISTVIFLIVAAITLVQMRTTRINDDARP</sequence>
<keyword evidence="5" id="KW-1003">Cell membrane</keyword>
<evidence type="ECO:0000256" key="4">
    <source>
        <dbReference type="ARBA" id="ARBA00022448"/>
    </source>
</evidence>
<name>A0ABU9C4X5_9BURK</name>
<dbReference type="Gene3D" id="3.10.650.10">
    <property type="entry name" value="MalF N-terminal region-like"/>
    <property type="match status" value="1"/>
</dbReference>